<sequence length="258" mass="28883">MASRIGEEESCDQLLLTYLQEANTLIQKCQQYQHIKGMQKLEKKCRAELKYLQSLRKKTDFIHESQLKSSNLCHFAGILHAMQVIPGVVSMMTAVHSPNRTSSLHVDIVAGQGQVWVKVIARKAQALHLIWAGKELYACQTAWDDFETILKTLGGPEEKRRAQLLLHRVKVIPDQPSKRAKDLPDTGKIRQRTKVIFGTGDELGAVTTTANMGFVRAAEHQGVSFAIYSHSSRALTEDKEKNATPLDDLSASSSERKF</sequence>
<keyword evidence="4" id="KW-1185">Reference proteome</keyword>
<dbReference type="Proteomes" id="UP000242188">
    <property type="component" value="Unassembled WGS sequence"/>
</dbReference>
<accession>A0A210PHB7</accession>
<evidence type="ECO:0000256" key="1">
    <source>
        <dbReference type="SAM" id="MobiDB-lite"/>
    </source>
</evidence>
<reference evidence="3 4" key="1">
    <citation type="journal article" date="2017" name="Nat. Ecol. Evol.">
        <title>Scallop genome provides insights into evolution of bilaterian karyotype and development.</title>
        <authorList>
            <person name="Wang S."/>
            <person name="Zhang J."/>
            <person name="Jiao W."/>
            <person name="Li J."/>
            <person name="Xun X."/>
            <person name="Sun Y."/>
            <person name="Guo X."/>
            <person name="Huan P."/>
            <person name="Dong B."/>
            <person name="Zhang L."/>
            <person name="Hu X."/>
            <person name="Sun X."/>
            <person name="Wang J."/>
            <person name="Zhao C."/>
            <person name="Wang Y."/>
            <person name="Wang D."/>
            <person name="Huang X."/>
            <person name="Wang R."/>
            <person name="Lv J."/>
            <person name="Li Y."/>
            <person name="Zhang Z."/>
            <person name="Liu B."/>
            <person name="Lu W."/>
            <person name="Hui Y."/>
            <person name="Liang J."/>
            <person name="Zhou Z."/>
            <person name="Hou R."/>
            <person name="Li X."/>
            <person name="Liu Y."/>
            <person name="Li H."/>
            <person name="Ning X."/>
            <person name="Lin Y."/>
            <person name="Zhao L."/>
            <person name="Xing Q."/>
            <person name="Dou J."/>
            <person name="Li Y."/>
            <person name="Mao J."/>
            <person name="Guo H."/>
            <person name="Dou H."/>
            <person name="Li T."/>
            <person name="Mu C."/>
            <person name="Jiang W."/>
            <person name="Fu Q."/>
            <person name="Fu X."/>
            <person name="Miao Y."/>
            <person name="Liu J."/>
            <person name="Yu Q."/>
            <person name="Li R."/>
            <person name="Liao H."/>
            <person name="Li X."/>
            <person name="Kong Y."/>
            <person name="Jiang Z."/>
            <person name="Chourrout D."/>
            <person name="Li R."/>
            <person name="Bao Z."/>
        </authorList>
    </citation>
    <scope>NUCLEOTIDE SEQUENCE [LARGE SCALE GENOMIC DNA]</scope>
    <source>
        <strain evidence="3 4">PY_sf001</strain>
    </source>
</reference>
<evidence type="ECO:0000259" key="2">
    <source>
        <dbReference type="Pfam" id="PF07000"/>
    </source>
</evidence>
<comment type="caution">
    <text evidence="3">The sequence shown here is derived from an EMBL/GenBank/DDBJ whole genome shotgun (WGS) entry which is preliminary data.</text>
</comment>
<dbReference type="EMBL" id="NEDP02076700">
    <property type="protein sequence ID" value="OWF35881.1"/>
    <property type="molecule type" value="Genomic_DNA"/>
</dbReference>
<gene>
    <name evidence="3" type="ORF">KP79_PYT18984</name>
</gene>
<dbReference type="AlphaFoldDB" id="A0A210PHB7"/>
<dbReference type="PANTHER" id="PTHR13379">
    <property type="entry name" value="UNCHARACTERIZED DUF1308"/>
    <property type="match status" value="1"/>
</dbReference>
<dbReference type="Pfam" id="PF07000">
    <property type="entry name" value="DUF1308"/>
    <property type="match status" value="1"/>
</dbReference>
<dbReference type="OrthoDB" id="441890at2759"/>
<dbReference type="PANTHER" id="PTHR13379:SF0">
    <property type="entry name" value="UPF0415 PROTEIN C7ORF25"/>
    <property type="match status" value="1"/>
</dbReference>
<organism evidence="3 4">
    <name type="scientific">Mizuhopecten yessoensis</name>
    <name type="common">Japanese scallop</name>
    <name type="synonym">Patinopecten yessoensis</name>
    <dbReference type="NCBI Taxonomy" id="6573"/>
    <lineage>
        <taxon>Eukaryota</taxon>
        <taxon>Metazoa</taxon>
        <taxon>Spiralia</taxon>
        <taxon>Lophotrochozoa</taxon>
        <taxon>Mollusca</taxon>
        <taxon>Bivalvia</taxon>
        <taxon>Autobranchia</taxon>
        <taxon>Pteriomorphia</taxon>
        <taxon>Pectinida</taxon>
        <taxon>Pectinoidea</taxon>
        <taxon>Pectinidae</taxon>
        <taxon>Mizuhopecten</taxon>
    </lineage>
</organism>
<evidence type="ECO:0000313" key="4">
    <source>
        <dbReference type="Proteomes" id="UP000242188"/>
    </source>
</evidence>
<proteinExistence type="predicted"/>
<protein>
    <submittedName>
        <fullName evidence="3">UPF0415 protein C7orf25-like</fullName>
    </submittedName>
</protein>
<feature type="domain" description="DUF1308" evidence="2">
    <location>
        <begin position="126"/>
        <end position="244"/>
    </location>
</feature>
<name>A0A210PHB7_MIZYE</name>
<evidence type="ECO:0000313" key="3">
    <source>
        <dbReference type="EMBL" id="OWF35881.1"/>
    </source>
</evidence>
<feature type="region of interest" description="Disordered" evidence="1">
    <location>
        <begin position="235"/>
        <end position="258"/>
    </location>
</feature>
<dbReference type="STRING" id="6573.A0A210PHB7"/>
<dbReference type="InterPro" id="IPR010733">
    <property type="entry name" value="DUF1308"/>
</dbReference>